<dbReference type="InterPro" id="IPR000399">
    <property type="entry name" value="TPP-bd_CS"/>
</dbReference>
<dbReference type="PROSITE" id="PS00187">
    <property type="entry name" value="TPP_ENZYMES"/>
    <property type="match status" value="1"/>
</dbReference>
<dbReference type="STRING" id="1479485.DA73_0228235"/>
<dbReference type="InterPro" id="IPR029035">
    <property type="entry name" value="DHS-like_NAD/FAD-binding_dom"/>
</dbReference>
<dbReference type="RefSeq" id="WP_038080767.1">
    <property type="nucleotide sequence ID" value="NZ_JHEG04000002.1"/>
</dbReference>
<feature type="domain" description="Thiamine pyrophosphate enzyme central" evidence="4">
    <location>
        <begin position="198"/>
        <end position="328"/>
    </location>
</feature>
<feature type="domain" description="Thiamine pyrophosphate enzyme TPP-binding" evidence="5">
    <location>
        <begin position="388"/>
        <end position="534"/>
    </location>
</feature>
<evidence type="ECO:0000259" key="5">
    <source>
        <dbReference type="Pfam" id="PF02775"/>
    </source>
</evidence>
<reference evidence="8" key="1">
    <citation type="journal article" date="2015" name="Genome Announc.">
        <title>Draft Genome Sequence of Tolypothrix boutellei Strain VB521301.</title>
        <authorList>
            <person name="Chandrababunaidu M.M."/>
            <person name="Singh D."/>
            <person name="Sen D."/>
            <person name="Bhan S."/>
            <person name="Das S."/>
            <person name="Gupta A."/>
            <person name="Adhikary S.P."/>
            <person name="Tripathy S."/>
        </authorList>
    </citation>
    <scope>NUCLEOTIDE SEQUENCE</scope>
    <source>
        <strain evidence="8">VB521301</strain>
    </source>
</reference>
<keyword evidence="9" id="KW-1185">Reference proteome</keyword>
<dbReference type="Proteomes" id="UP000029738">
    <property type="component" value="Unassembled WGS sequence"/>
</dbReference>
<evidence type="ECO:0000256" key="1">
    <source>
        <dbReference type="ARBA" id="ARBA00007812"/>
    </source>
</evidence>
<evidence type="ECO:0000256" key="2">
    <source>
        <dbReference type="ARBA" id="ARBA00023052"/>
    </source>
</evidence>
<dbReference type="InterPro" id="IPR047210">
    <property type="entry name" value="TPP_PYR_POXB-like"/>
</dbReference>
<proteinExistence type="inferred from homology"/>
<evidence type="ECO:0000259" key="4">
    <source>
        <dbReference type="Pfam" id="PF00205"/>
    </source>
</evidence>
<evidence type="ECO:0000313" key="7">
    <source>
        <dbReference type="EMBL" id="KAF3883791.1"/>
    </source>
</evidence>
<dbReference type="InterPro" id="IPR012000">
    <property type="entry name" value="Thiamin_PyroP_enz_cen_dom"/>
</dbReference>
<keyword evidence="2 3" id="KW-0786">Thiamine pyrophosphate</keyword>
<dbReference type="FunFam" id="3.40.50.970:FF:000007">
    <property type="entry name" value="Acetolactate synthase"/>
    <property type="match status" value="1"/>
</dbReference>
<dbReference type="PANTHER" id="PTHR42981">
    <property type="entry name" value="PYRUVATE DEHYDROGENASE [UBIQUINONE]"/>
    <property type="match status" value="1"/>
</dbReference>
<reference evidence="7" key="2">
    <citation type="submission" date="2019-11" db="EMBL/GenBank/DDBJ databases">
        <title>Improved Assembly of Tolypothrix boutellei genome.</title>
        <authorList>
            <person name="Sarangi A.N."/>
            <person name="Mukherjee M."/>
            <person name="Ghosh S."/>
            <person name="Singh D."/>
            <person name="Das A."/>
            <person name="Kant S."/>
            <person name="Prusty A."/>
            <person name="Tripathy S."/>
        </authorList>
    </citation>
    <scope>NUCLEOTIDE SEQUENCE</scope>
    <source>
        <strain evidence="7">VB521301</strain>
    </source>
</reference>
<dbReference type="Gene3D" id="3.40.50.1220">
    <property type="entry name" value="TPP-binding domain"/>
    <property type="match status" value="1"/>
</dbReference>
<comment type="caution">
    <text evidence="8">The sequence shown here is derived from an EMBL/GenBank/DDBJ whole genome shotgun (WGS) entry which is preliminary data.</text>
</comment>
<comment type="similarity">
    <text evidence="1 3">Belongs to the TPP enzyme family.</text>
</comment>
<protein>
    <submittedName>
        <fullName evidence="8">Pyruvate oxidase</fullName>
    </submittedName>
</protein>
<keyword evidence="8" id="KW-0670">Pyruvate</keyword>
<dbReference type="SUPFAM" id="SSF52518">
    <property type="entry name" value="Thiamin diphosphate-binding fold (THDP-binding)"/>
    <property type="match status" value="2"/>
</dbReference>
<gene>
    <name evidence="8" type="ORF">DA73_0228235</name>
    <name evidence="7" type="ORF">DA73_0400039420</name>
</gene>
<organism evidence="8">
    <name type="scientific">Tolypothrix bouteillei VB521301</name>
    <dbReference type="NCBI Taxonomy" id="1479485"/>
    <lineage>
        <taxon>Bacteria</taxon>
        <taxon>Bacillati</taxon>
        <taxon>Cyanobacteriota</taxon>
        <taxon>Cyanophyceae</taxon>
        <taxon>Nostocales</taxon>
        <taxon>Tolypothrichaceae</taxon>
        <taxon>Tolypothrix</taxon>
    </lineage>
</organism>
<name>A0A0C1N7D1_9CYAN</name>
<evidence type="ECO:0000256" key="3">
    <source>
        <dbReference type="RuleBase" id="RU362132"/>
    </source>
</evidence>
<dbReference type="GO" id="GO:0030976">
    <property type="term" value="F:thiamine pyrophosphate binding"/>
    <property type="evidence" value="ECO:0007669"/>
    <property type="project" value="InterPro"/>
</dbReference>
<dbReference type="SUPFAM" id="SSF52467">
    <property type="entry name" value="DHS-like NAD/FAD-binding domain"/>
    <property type="match status" value="1"/>
</dbReference>
<dbReference type="CDD" id="cd02014">
    <property type="entry name" value="TPP_POX"/>
    <property type="match status" value="1"/>
</dbReference>
<dbReference type="Pfam" id="PF00205">
    <property type="entry name" value="TPP_enzyme_M"/>
    <property type="match status" value="1"/>
</dbReference>
<accession>A0A0C1N7D1</accession>
<evidence type="ECO:0000259" key="6">
    <source>
        <dbReference type="Pfam" id="PF02776"/>
    </source>
</evidence>
<evidence type="ECO:0000313" key="8">
    <source>
        <dbReference type="EMBL" id="KIE08461.1"/>
    </source>
</evidence>
<dbReference type="CDD" id="cd07039">
    <property type="entry name" value="TPP_PYR_POX"/>
    <property type="match status" value="1"/>
</dbReference>
<dbReference type="Pfam" id="PF02776">
    <property type="entry name" value="TPP_enzyme_N"/>
    <property type="match status" value="1"/>
</dbReference>
<dbReference type="InterPro" id="IPR029061">
    <property type="entry name" value="THDP-binding"/>
</dbReference>
<dbReference type="EMBL" id="JHEG04000002">
    <property type="protein sequence ID" value="KAF3883791.1"/>
    <property type="molecule type" value="Genomic_DNA"/>
</dbReference>
<dbReference type="InterPro" id="IPR047211">
    <property type="entry name" value="POXB-like"/>
</dbReference>
<dbReference type="InterPro" id="IPR011766">
    <property type="entry name" value="TPP_enzyme_TPP-bd"/>
</dbReference>
<feature type="domain" description="Thiamine pyrophosphate enzyme N-terminal TPP-binding" evidence="6">
    <location>
        <begin position="4"/>
        <end position="117"/>
    </location>
</feature>
<dbReference type="GO" id="GO:0000287">
    <property type="term" value="F:magnesium ion binding"/>
    <property type="evidence" value="ECO:0007669"/>
    <property type="project" value="InterPro"/>
</dbReference>
<dbReference type="OrthoDB" id="4494979at2"/>
<dbReference type="Gene3D" id="3.40.50.970">
    <property type="match status" value="2"/>
</dbReference>
<dbReference type="GO" id="GO:0003824">
    <property type="term" value="F:catalytic activity"/>
    <property type="evidence" value="ECO:0007669"/>
    <property type="project" value="InterPro"/>
</dbReference>
<sequence>MTTTAADVLINVLHDWGVEVIFGLPGDGINGIMEALRNRQEQIRFIQVRHEEAAAFMACAYAKYTGKLGVCLATSGPGGIHLLNGLYDAKLDGQPVLAITGHHYHDLINTHSQQDVDLDKVFMDVAVYNARVMGPTHVENVANLACRAALNYRSVAHINFPLDFQSQSVEKKGSMRNLPHHVSNVKARSVLLPSNEDLQRAADVLNAGKKIAILAGRGALEATDELEQIAEKLGAPIIKALLGKAAVPDDSPYTTGTIGVLGTKPSQEALETCDTLLIVGSTFPYIEYYPKPGQARGVQIDIDPFRIGLRYPVEVGLVGDSSVALQKLLPLLKRNEDRGFLEQAQSGMNEWRQTMRERGTKQDKPMKPQVVAYELGQRLSDTAIVSADSGTNTTWWARQIPVKRGQMHSVSGTLASMGCGLPYAIAAAIAYPNQESIAFVGDGGFSMLMAEFVTCVKYQLPVKVVIVKNGTLGQIKWEQMMHLGNPEFGCELQPIDFAAFAKACGGTGFTIDNPAHCGAILDSALATSGPVIVEAVVDPLEPQVPPLVKSEEVAMLSQALKRGEPNREELAANIVSVSNIEQVRELI</sequence>
<dbReference type="AlphaFoldDB" id="A0A0C1N7D1"/>
<evidence type="ECO:0000313" key="9">
    <source>
        <dbReference type="Proteomes" id="UP000029738"/>
    </source>
</evidence>
<dbReference type="InterPro" id="IPR047212">
    <property type="entry name" value="TPP_POXB-like"/>
</dbReference>
<dbReference type="Pfam" id="PF02775">
    <property type="entry name" value="TPP_enzyme_C"/>
    <property type="match status" value="1"/>
</dbReference>
<dbReference type="PANTHER" id="PTHR42981:SF2">
    <property type="entry name" value="PYRUVATE DEHYDROGENASE [UBIQUINONE]"/>
    <property type="match status" value="1"/>
</dbReference>
<dbReference type="EMBL" id="JHEG02000058">
    <property type="protein sequence ID" value="KIE08461.1"/>
    <property type="molecule type" value="Genomic_DNA"/>
</dbReference>
<dbReference type="InterPro" id="IPR012001">
    <property type="entry name" value="Thiamin_PyroP_enz_TPP-bd_dom"/>
</dbReference>